<name>A0A6G1PHY3_CHAAH</name>
<protein>
    <submittedName>
        <fullName evidence="1">Parapinopsin</fullName>
    </submittedName>
</protein>
<accession>A0A6G1PHY3</accession>
<reference evidence="1 2" key="1">
    <citation type="submission" date="2019-02" db="EMBL/GenBank/DDBJ databases">
        <title>Opniocepnalus argus genome.</title>
        <authorList>
            <person name="Zhou C."/>
            <person name="Xiao S."/>
        </authorList>
    </citation>
    <scope>NUCLEOTIDE SEQUENCE [LARGE SCALE GENOMIC DNA]</scope>
    <source>
        <strain evidence="1">OARG1902GOOAL</strain>
        <tissue evidence="1">Muscle</tissue>
    </source>
</reference>
<gene>
    <name evidence="1" type="ORF">EXN66_Car005557</name>
</gene>
<dbReference type="EMBL" id="CM015716">
    <property type="protein sequence ID" value="KAF3689885.1"/>
    <property type="molecule type" value="Genomic_DNA"/>
</dbReference>
<keyword evidence="2" id="KW-1185">Reference proteome</keyword>
<evidence type="ECO:0000313" key="2">
    <source>
        <dbReference type="Proteomes" id="UP000503349"/>
    </source>
</evidence>
<sequence>MCRFWSEVATIKPPSQVVQGSSFGGVTLRLSGEPLCGKNRLCDGELGVSLFVALVVVERMFAVCEPLGQMIFQMKHAVRGIAISWLWSLT</sequence>
<dbReference type="Proteomes" id="UP000503349">
    <property type="component" value="Chromosome 5"/>
</dbReference>
<reference evidence="2" key="2">
    <citation type="submission" date="2019-02" db="EMBL/GenBank/DDBJ databases">
        <title>Opniocepnalus argus Var Kimnra genome.</title>
        <authorList>
            <person name="Zhou C."/>
            <person name="Xiao S."/>
        </authorList>
    </citation>
    <scope>NUCLEOTIDE SEQUENCE [LARGE SCALE GENOMIC DNA]</scope>
</reference>
<organism evidence="1 2">
    <name type="scientific">Channa argus</name>
    <name type="common">Northern snakehead</name>
    <name type="synonym">Ophicephalus argus</name>
    <dbReference type="NCBI Taxonomy" id="215402"/>
    <lineage>
        <taxon>Eukaryota</taxon>
        <taxon>Metazoa</taxon>
        <taxon>Chordata</taxon>
        <taxon>Craniata</taxon>
        <taxon>Vertebrata</taxon>
        <taxon>Euteleostomi</taxon>
        <taxon>Actinopterygii</taxon>
        <taxon>Neopterygii</taxon>
        <taxon>Teleostei</taxon>
        <taxon>Neoteleostei</taxon>
        <taxon>Acanthomorphata</taxon>
        <taxon>Anabantaria</taxon>
        <taxon>Anabantiformes</taxon>
        <taxon>Channoidei</taxon>
        <taxon>Channidae</taxon>
        <taxon>Channa</taxon>
    </lineage>
</organism>
<dbReference type="AlphaFoldDB" id="A0A6G1PHY3"/>
<proteinExistence type="predicted"/>
<evidence type="ECO:0000313" key="1">
    <source>
        <dbReference type="EMBL" id="KAF3689885.1"/>
    </source>
</evidence>